<keyword evidence="3" id="KW-1003">Cell membrane</keyword>
<organism evidence="13">
    <name type="scientific">Candidatus Thiocaldithrix dubininis</name>
    <dbReference type="NCBI Taxonomy" id="3080823"/>
    <lineage>
        <taxon>Bacteria</taxon>
        <taxon>Pseudomonadati</taxon>
        <taxon>Pseudomonadota</taxon>
        <taxon>Gammaproteobacteria</taxon>
        <taxon>Thiotrichales</taxon>
        <taxon>Thiotrichaceae</taxon>
        <taxon>Candidatus Thiocaldithrix</taxon>
    </lineage>
</organism>
<keyword evidence="8 11" id="KW-0472">Membrane</keyword>
<dbReference type="AlphaFoldDB" id="A0AA95H5H1"/>
<dbReference type="InterPro" id="IPR045584">
    <property type="entry name" value="Pilin-like"/>
</dbReference>
<dbReference type="InterPro" id="IPR022346">
    <property type="entry name" value="T2SS_GspH"/>
</dbReference>
<evidence type="ECO:0000256" key="10">
    <source>
        <dbReference type="ARBA" id="ARBA00030775"/>
    </source>
</evidence>
<comment type="similarity">
    <text evidence="9">Belongs to the GSP H family.</text>
</comment>
<dbReference type="EMBL" id="CP124755">
    <property type="protein sequence ID" value="WGZ91272.1"/>
    <property type="molecule type" value="Genomic_DNA"/>
</dbReference>
<name>A0AA95H5H1_9GAMM</name>
<feature type="transmembrane region" description="Helical" evidence="11">
    <location>
        <begin position="12"/>
        <end position="32"/>
    </location>
</feature>
<evidence type="ECO:0000256" key="6">
    <source>
        <dbReference type="ARBA" id="ARBA00022692"/>
    </source>
</evidence>
<evidence type="ECO:0000256" key="7">
    <source>
        <dbReference type="ARBA" id="ARBA00022989"/>
    </source>
</evidence>
<dbReference type="Proteomes" id="UP001300672">
    <property type="component" value="Chromosome"/>
</dbReference>
<evidence type="ECO:0000259" key="12">
    <source>
        <dbReference type="Pfam" id="PF12019"/>
    </source>
</evidence>
<dbReference type="Pfam" id="PF07963">
    <property type="entry name" value="N_methyl"/>
    <property type="match status" value="1"/>
</dbReference>
<keyword evidence="4" id="KW-0488">Methylation</keyword>
<evidence type="ECO:0000313" key="13">
    <source>
        <dbReference type="EMBL" id="WGZ91272.1"/>
    </source>
</evidence>
<gene>
    <name evidence="13" type="ORF">QJT80_02085</name>
</gene>
<dbReference type="SUPFAM" id="SSF54523">
    <property type="entry name" value="Pili subunits"/>
    <property type="match status" value="1"/>
</dbReference>
<dbReference type="GO" id="GO:0015627">
    <property type="term" value="C:type II protein secretion system complex"/>
    <property type="evidence" value="ECO:0007669"/>
    <property type="project" value="InterPro"/>
</dbReference>
<evidence type="ECO:0000256" key="1">
    <source>
        <dbReference type="ARBA" id="ARBA00004377"/>
    </source>
</evidence>
<dbReference type="GO" id="GO:0015628">
    <property type="term" value="P:protein secretion by the type II secretion system"/>
    <property type="evidence" value="ECO:0007669"/>
    <property type="project" value="InterPro"/>
</dbReference>
<keyword evidence="7 11" id="KW-1133">Transmembrane helix</keyword>
<evidence type="ECO:0000256" key="2">
    <source>
        <dbReference type="ARBA" id="ARBA00021549"/>
    </source>
</evidence>
<evidence type="ECO:0000256" key="11">
    <source>
        <dbReference type="SAM" id="Phobius"/>
    </source>
</evidence>
<evidence type="ECO:0000256" key="4">
    <source>
        <dbReference type="ARBA" id="ARBA00022481"/>
    </source>
</evidence>
<sequence>MPITIKPKQTGFSLLELLITVAIISILAMVAAPSFQSMMENNQTLTLANQLISAFNYARSESVKRRKPVTVCARNTLGNGCSSTDTFINGWIVYEGTTPPTSSTTNLIIGDTQVKAGDMELSSSSSTILRSITYTITGSAKNSGTIYIRSAGINKRKIVISMNTGRVRACRLPEGETECAD</sequence>
<proteinExistence type="inferred from homology"/>
<dbReference type="NCBIfam" id="TIGR02532">
    <property type="entry name" value="IV_pilin_GFxxxE"/>
    <property type="match status" value="1"/>
</dbReference>
<reference evidence="13" key="2">
    <citation type="submission" date="2023-04" db="EMBL/GenBank/DDBJ databases">
        <authorList>
            <person name="Beletskiy A.V."/>
            <person name="Mardanov A.V."/>
            <person name="Ravin N.V."/>
        </authorList>
    </citation>
    <scope>NUCLEOTIDE SEQUENCE</scope>
    <source>
        <strain evidence="13">GKL-01</strain>
    </source>
</reference>
<comment type="subcellular location">
    <subcellularLocation>
        <location evidence="1">Cell inner membrane</location>
        <topology evidence="1">Single-pass membrane protein</topology>
    </subcellularLocation>
</comment>
<dbReference type="Gene3D" id="3.55.40.10">
    <property type="entry name" value="minor pseudopilin epsh domain"/>
    <property type="match status" value="1"/>
</dbReference>
<dbReference type="Pfam" id="PF12019">
    <property type="entry name" value="GspH"/>
    <property type="match status" value="1"/>
</dbReference>
<accession>A0AA95H5H1</accession>
<protein>
    <recommendedName>
        <fullName evidence="2">Type II secretion system protein H</fullName>
    </recommendedName>
    <alternativeName>
        <fullName evidence="10">General secretion pathway protein H</fullName>
    </alternativeName>
</protein>
<dbReference type="InterPro" id="IPR012902">
    <property type="entry name" value="N_methyl_site"/>
</dbReference>
<dbReference type="GO" id="GO:0005886">
    <property type="term" value="C:plasma membrane"/>
    <property type="evidence" value="ECO:0007669"/>
    <property type="project" value="UniProtKB-SubCell"/>
</dbReference>
<feature type="domain" description="General secretion pathway GspH" evidence="12">
    <location>
        <begin position="48"/>
        <end position="162"/>
    </location>
</feature>
<evidence type="ECO:0000256" key="8">
    <source>
        <dbReference type="ARBA" id="ARBA00023136"/>
    </source>
</evidence>
<keyword evidence="6 11" id="KW-0812">Transmembrane</keyword>
<evidence type="ECO:0000256" key="3">
    <source>
        <dbReference type="ARBA" id="ARBA00022475"/>
    </source>
</evidence>
<dbReference type="KEGG" id="tdu:QJT80_02085"/>
<reference evidence="13" key="1">
    <citation type="journal article" date="2023" name="Int. J. Mol. Sci.">
        <title>Metagenomics Revealed a New Genus 'Candidatus Thiocaldithrix dubininis' gen. nov., sp. nov. and a New Species 'Candidatus Thiothrix putei' sp. nov. in the Family Thiotrichaceae, Some Members of Which Have Traits of Both Na+- and H+-Motive Energetics.</title>
        <authorList>
            <person name="Ravin N.V."/>
            <person name="Muntyan M.S."/>
            <person name="Smolyakov D.D."/>
            <person name="Rudenko T.S."/>
            <person name="Beletsky A.V."/>
            <person name="Mardanov A.V."/>
            <person name="Grabovich M.Y."/>
        </authorList>
    </citation>
    <scope>NUCLEOTIDE SEQUENCE</scope>
    <source>
        <strain evidence="13">GKL-01</strain>
    </source>
</reference>
<evidence type="ECO:0000256" key="9">
    <source>
        <dbReference type="ARBA" id="ARBA00025772"/>
    </source>
</evidence>
<dbReference type="PROSITE" id="PS00409">
    <property type="entry name" value="PROKAR_NTER_METHYL"/>
    <property type="match status" value="1"/>
</dbReference>
<evidence type="ECO:0000256" key="5">
    <source>
        <dbReference type="ARBA" id="ARBA00022519"/>
    </source>
</evidence>
<keyword evidence="5" id="KW-0997">Cell inner membrane</keyword>